<sequence length="76" mass="8597">MSRFISESGVENRYTAADLKKLYSDALAKDGFGQAVLKKFRQSPSNGFSVVYPYQIFKEKVEKCLALDAGFSMRMM</sequence>
<proteinExistence type="predicted"/>
<comment type="caution">
    <text evidence="1">The sequence shown here is derived from an EMBL/GenBank/DDBJ whole genome shotgun (WGS) entry which is preliminary data.</text>
</comment>
<evidence type="ECO:0000313" key="2">
    <source>
        <dbReference type="Proteomes" id="UP000276953"/>
    </source>
</evidence>
<name>A0A3S0VGA8_9FLAO</name>
<dbReference type="Proteomes" id="UP000276953">
    <property type="component" value="Unassembled WGS sequence"/>
</dbReference>
<gene>
    <name evidence="1" type="ORF">EJ377_17295</name>
</gene>
<evidence type="ECO:0000313" key="1">
    <source>
        <dbReference type="EMBL" id="RTZ46190.1"/>
    </source>
</evidence>
<organism evidence="1 2">
    <name type="scientific">Chryseobacterium arthrosphaerae</name>
    <dbReference type="NCBI Taxonomy" id="651561"/>
    <lineage>
        <taxon>Bacteria</taxon>
        <taxon>Pseudomonadati</taxon>
        <taxon>Bacteroidota</taxon>
        <taxon>Flavobacteriia</taxon>
        <taxon>Flavobacteriales</taxon>
        <taxon>Weeksellaceae</taxon>
        <taxon>Chryseobacterium group</taxon>
        <taxon>Chryseobacterium</taxon>
    </lineage>
</organism>
<reference evidence="1 2" key="1">
    <citation type="submission" date="2018-12" db="EMBL/GenBank/DDBJ databases">
        <title>Draft Genome Sequence of Chryseobacterium arthrosphaerae strain ED882-96 Isolated from the Blood of a Patient with Liver Cirrhosis in Taiwan.</title>
        <authorList>
            <person name="Lin J.-N."/>
            <person name="Lai C.-H."/>
            <person name="Yang C.-H."/>
            <person name="Huang Y.-H."/>
        </authorList>
    </citation>
    <scope>NUCLEOTIDE SEQUENCE [LARGE SCALE GENOMIC DNA]</scope>
    <source>
        <strain evidence="1 2">ED882-96</strain>
    </source>
</reference>
<accession>A0A3S0VGA8</accession>
<dbReference type="AlphaFoldDB" id="A0A3S0VGA8"/>
<protein>
    <submittedName>
        <fullName evidence="1">Uncharacterized protein</fullName>
    </submittedName>
</protein>
<dbReference type="EMBL" id="RYFC01000003">
    <property type="protein sequence ID" value="RTZ46190.1"/>
    <property type="molecule type" value="Genomic_DNA"/>
</dbReference>